<evidence type="ECO:0000313" key="4">
    <source>
        <dbReference type="Proteomes" id="UP001238603"/>
    </source>
</evidence>
<accession>A0ABT7LM72</accession>
<sequence>MSDVSSSSSKPFTRSLPIQEQVVMHFVTGGFSGATQVAVDLCNAAKTPNSGMRAVLVLRRKRNTDAKRLLDLQERGIDVHVVPGWSHTATVWALYRLCKQMKPDVLVAHGFSDHIWGRLAGWLAGVPTLVHVEHNTRERYNRWRLMQSHWLAKHTARFIGVSEGVRRRLVELGFPEERSYAIPNGIDLSKFPESKIRGFAQRQACIVMSARFARQKDQKTLIRAVAILNQRGLKLPLLLAGAGKDGYRKECEDEVHRLGLEKQVQFLGHHSEMPKLLMNSAVFVLATHWEGMPLALVEAMAAGCACIASDVPGVEGVIEHGRTGLLVPESDPASLALALERVFSESGLGPQLSQAARAQAVQAHGLDLMRLRYQALLASI</sequence>
<dbReference type="Gene3D" id="3.40.50.2000">
    <property type="entry name" value="Glycogen Phosphorylase B"/>
    <property type="match status" value="2"/>
</dbReference>
<dbReference type="GO" id="GO:0016757">
    <property type="term" value="F:glycosyltransferase activity"/>
    <property type="evidence" value="ECO:0007669"/>
    <property type="project" value="UniProtKB-KW"/>
</dbReference>
<comment type="caution">
    <text evidence="3">The sequence shown here is derived from an EMBL/GenBank/DDBJ whole genome shotgun (WGS) entry which is preliminary data.</text>
</comment>
<keyword evidence="4" id="KW-1185">Reference proteome</keyword>
<feature type="domain" description="Glycosyltransferase subfamily 4-like N-terminal" evidence="2">
    <location>
        <begin position="32"/>
        <end position="189"/>
    </location>
</feature>
<gene>
    <name evidence="3" type="ORF">QRD43_18800</name>
</gene>
<dbReference type="Pfam" id="PF00534">
    <property type="entry name" value="Glycos_transf_1"/>
    <property type="match status" value="1"/>
</dbReference>
<reference evidence="3 4" key="1">
    <citation type="submission" date="2023-06" db="EMBL/GenBank/DDBJ databases">
        <title>Pelomonas sp. APW6 16S ribosomal RNA gene genome sequencing and assembly.</title>
        <authorList>
            <person name="Woo H."/>
        </authorList>
    </citation>
    <scope>NUCLEOTIDE SEQUENCE [LARGE SCALE GENOMIC DNA]</scope>
    <source>
        <strain evidence="3 4">APW6</strain>
    </source>
</reference>
<name>A0ABT7LM72_9BURK</name>
<dbReference type="RefSeq" id="WP_285984041.1">
    <property type="nucleotide sequence ID" value="NZ_JASVDS010000006.1"/>
</dbReference>
<dbReference type="PANTHER" id="PTHR12526">
    <property type="entry name" value="GLYCOSYLTRANSFERASE"/>
    <property type="match status" value="1"/>
</dbReference>
<keyword evidence="3" id="KW-0328">Glycosyltransferase</keyword>
<evidence type="ECO:0000259" key="2">
    <source>
        <dbReference type="Pfam" id="PF13439"/>
    </source>
</evidence>
<dbReference type="Pfam" id="PF13439">
    <property type="entry name" value="Glyco_transf_4"/>
    <property type="match status" value="1"/>
</dbReference>
<dbReference type="InterPro" id="IPR001296">
    <property type="entry name" value="Glyco_trans_1"/>
</dbReference>
<dbReference type="EC" id="2.4.-.-" evidence="3"/>
<feature type="domain" description="Glycosyl transferase family 1" evidence="1">
    <location>
        <begin position="194"/>
        <end position="358"/>
    </location>
</feature>
<evidence type="ECO:0000259" key="1">
    <source>
        <dbReference type="Pfam" id="PF00534"/>
    </source>
</evidence>
<organism evidence="3 4">
    <name type="scientific">Roseateles subflavus</name>
    <dbReference type="NCBI Taxonomy" id="3053353"/>
    <lineage>
        <taxon>Bacteria</taxon>
        <taxon>Pseudomonadati</taxon>
        <taxon>Pseudomonadota</taxon>
        <taxon>Betaproteobacteria</taxon>
        <taxon>Burkholderiales</taxon>
        <taxon>Sphaerotilaceae</taxon>
        <taxon>Roseateles</taxon>
    </lineage>
</organism>
<protein>
    <submittedName>
        <fullName evidence="3">Glycosyltransferase</fullName>
        <ecNumber evidence="3">2.4.-.-</ecNumber>
    </submittedName>
</protein>
<dbReference type="EMBL" id="JASVDS010000006">
    <property type="protein sequence ID" value="MDL5033962.1"/>
    <property type="molecule type" value="Genomic_DNA"/>
</dbReference>
<dbReference type="PANTHER" id="PTHR12526:SF630">
    <property type="entry name" value="GLYCOSYLTRANSFERASE"/>
    <property type="match status" value="1"/>
</dbReference>
<dbReference type="SUPFAM" id="SSF53756">
    <property type="entry name" value="UDP-Glycosyltransferase/glycogen phosphorylase"/>
    <property type="match status" value="1"/>
</dbReference>
<keyword evidence="3" id="KW-0808">Transferase</keyword>
<dbReference type="Proteomes" id="UP001238603">
    <property type="component" value="Unassembled WGS sequence"/>
</dbReference>
<proteinExistence type="predicted"/>
<dbReference type="InterPro" id="IPR028098">
    <property type="entry name" value="Glyco_trans_4-like_N"/>
</dbReference>
<evidence type="ECO:0000313" key="3">
    <source>
        <dbReference type="EMBL" id="MDL5033962.1"/>
    </source>
</evidence>